<keyword evidence="1" id="KW-0175">Coiled coil</keyword>
<protein>
    <submittedName>
        <fullName evidence="3">Uncharacterized protein</fullName>
    </submittedName>
</protein>
<comment type="caution">
    <text evidence="3">The sequence shown here is derived from an EMBL/GenBank/DDBJ whole genome shotgun (WGS) entry which is preliminary data.</text>
</comment>
<accession>A0ABX5FU95</accession>
<organism evidence="3 4">
    <name type="scientific">Brevibacillus porteri</name>
    <dbReference type="NCBI Taxonomy" id="2126350"/>
    <lineage>
        <taxon>Bacteria</taxon>
        <taxon>Bacillati</taxon>
        <taxon>Bacillota</taxon>
        <taxon>Bacilli</taxon>
        <taxon>Bacillales</taxon>
        <taxon>Paenibacillaceae</taxon>
        <taxon>Brevibacillus</taxon>
    </lineage>
</organism>
<reference evidence="3 4" key="1">
    <citation type="submission" date="2018-03" db="EMBL/GenBank/DDBJ databases">
        <title>Brevisbacillus phylogenomics.</title>
        <authorList>
            <person name="Dunlap C."/>
        </authorList>
    </citation>
    <scope>NUCLEOTIDE SEQUENCE [LARGE SCALE GENOMIC DNA]</scope>
    <source>
        <strain evidence="3 4">NRRL B-41110</strain>
    </source>
</reference>
<sequence length="230" mass="26043">MKSLVSTILSICLVLTLSIDSVGAQSSNIEKDEVKVQKFTENELKKIEQEMEKWSKLIDENKRYELLDKLRNGEVWDSINHEKKMKSLVQPEEKKFEFTEADGSVTAGTMFTYPDGSITITSVSGGTSTCGTGYCNYKGRKVLETDFTQSGEFKANYTTVQDDDDYISKVYDYVIVAGNDSYSDAELSIDTKYESYGDPAYAYLRWQASGYTHYVKLYVGDDIAWSEAEF</sequence>
<keyword evidence="4" id="KW-1185">Reference proteome</keyword>
<evidence type="ECO:0000256" key="1">
    <source>
        <dbReference type="SAM" id="Coils"/>
    </source>
</evidence>
<gene>
    <name evidence="3" type="ORF">C7R92_07120</name>
</gene>
<name>A0ABX5FU95_9BACL</name>
<feature type="signal peptide" evidence="2">
    <location>
        <begin position="1"/>
        <end position="24"/>
    </location>
</feature>
<dbReference type="EMBL" id="PXZO01000010">
    <property type="protein sequence ID" value="PSK12483.1"/>
    <property type="molecule type" value="Genomic_DNA"/>
</dbReference>
<evidence type="ECO:0000313" key="4">
    <source>
        <dbReference type="Proteomes" id="UP000241645"/>
    </source>
</evidence>
<feature type="coiled-coil region" evidence="1">
    <location>
        <begin position="37"/>
        <end position="64"/>
    </location>
</feature>
<dbReference type="Proteomes" id="UP000241645">
    <property type="component" value="Unassembled WGS sequence"/>
</dbReference>
<evidence type="ECO:0000313" key="3">
    <source>
        <dbReference type="EMBL" id="PSK12483.1"/>
    </source>
</evidence>
<feature type="chain" id="PRO_5045736828" evidence="2">
    <location>
        <begin position="25"/>
        <end position="230"/>
    </location>
</feature>
<evidence type="ECO:0000256" key="2">
    <source>
        <dbReference type="SAM" id="SignalP"/>
    </source>
</evidence>
<dbReference type="GeneID" id="95749905"/>
<proteinExistence type="predicted"/>
<keyword evidence="2" id="KW-0732">Signal</keyword>
<dbReference type="RefSeq" id="WP_106833708.1">
    <property type="nucleotide sequence ID" value="NZ_JARMLW010000006.1"/>
</dbReference>